<gene>
    <name evidence="1" type="ORF">HINF_LOCUS63013</name>
    <name evidence="2" type="ORF">HINF_LOCUS9395</name>
</gene>
<dbReference type="GO" id="GO:0005768">
    <property type="term" value="C:endosome"/>
    <property type="evidence" value="ECO:0007669"/>
    <property type="project" value="TreeGrafter"/>
</dbReference>
<sequence length="1606" mass="184010">MEKASKNLSSDIQSQLKYFEKSIQDWADVVKVLSRINETLQAYPVGTQLLCFQEFMQRLGQCMSPQLPGVHPSVLTIYSSLIRLFGPNLAQNLDELFVPLLPMYQFASIPTKKQFLLLIKQLLGLGIDQIYIGPIVACLLSCQPADADEQAFIKGLLEQFETSFQEVFVKSLFQLLQHSCEARQNVLSYILILLKKYLEKQWDLSSFDGNEQYLLIVLDSDIDQEIRLTLDIVALLYPVPAVYTEEIFVLFTSFTKKLLLLLQRDQTIQNRVEQWLFSQEPQVYSRLILHSIQREFVLKQNQQKLTKILFQEIKRKEELLDAFLQAVPTMINEVFTQIDSDQLAEFLENEEFVKLYLYRAVAMQLVDGCVKIEVVDNKLTVNRQKLKPDEQLNLIQNVHKITPSLPNLRQVKIHATSNSDAVDVFEGKMYKTDSSGSVVVGELIGIVMVKYIETYSETCLELILELFQKADPQQVAKLLEKAACESEIMYSVNCKSVFAQLCQEICTNERLLFNSKLISILLIIAQNSDMIVKDQVWLQKVLQICVDTKNQDKYTFTEREYCMDLLFELMNGISPIQSQIEHYVENIDGFAESFVESLFEQINELHIEAAEWLCKFCTINNQIFLQKIESIIALKLYNKKEQTSTIQKFIVLWQTAAEKYHQQKLFKRLTLLHIDMYSRVDIDEETRLVLGSFIQRVFMISQWAAELIDNLLDQLGGVSEIINVNNEYSMKNKEIDQNKVQYIFHLLNLLVRINKDSLLDTLISAEMSRLAFNYLPPLIFYKEQYKSKTYLDLLLDLSMCYIIDNDNLSQHVLGSISEFMQQIFMLLKQQMSRSKQILTLTKSICNRISNVLLKCIVQVSNISQVQQIFQSILDTAAHMMLIQNEQCVIGKISQGEIIQLPSIFVEFMQKPYLSHFLQSLKNKQVHSVTFIMQIINILSTLKSQLSVADVNCYVKTWIDADIQIQKIPPTISKQLPCEISDQNGLDQLSNELDKKADAICQKIKSGVKNEQLQKITKNSFIPAPFKFYPAAFICIQVLEGVYETAQSQLSADYAYALSSLILRCTEIICKSSYVPQIVAHQIVETETDQLQLQQFFDKKKSDESVPADQTISFCLPVILTSAVKILANMDQGTYSITQKILQNLVSTVSVLGKYSPLIFTISLVQLLKESEDQRGLVQLISRSSFTAPEYLKSICHINFFKQKTLDLTQIKLLQSNNYLHIFCQGSYATFSTFLTILNQVSDRDLLKPVLIRTQFQKDSAQKSMIALIQLHHSRSASYSGSFNNFVPNDQFVPAEQMQLIFSIEQLQHIGQLVQLIMDPHDLDTFEQDDALTVKRFISRLSNTLFTSLENQIDSIPAKLLDDIFSTTLGIAALLCRQPNGKHIQQFSSSQDVSMQKITGVHQDLAHLQNTIPHLLQLALSCPRARSNIFRVLSVFKLLEFSLKQKVFQKPVQNLVKQLNLFDPSEICQIGEYLSYVDIQELIIVYKKQTAVLRALVILFSSQKLTDEFEVLISEVCAQARQPDQQLSNTINLLNAILISQPAEMIRPAWTNIVQFIIAAQKVVDMGLSITLLGQKCPEKQIYVGFLKPKVVEDPKLEVLKMILKNW</sequence>
<dbReference type="PANTHER" id="PTHR14042">
    <property type="entry name" value="DOPEY-RELATED"/>
    <property type="match status" value="1"/>
</dbReference>
<evidence type="ECO:0000313" key="2">
    <source>
        <dbReference type="EMBL" id="CAL5986414.1"/>
    </source>
</evidence>
<organism evidence="1">
    <name type="scientific">Hexamita inflata</name>
    <dbReference type="NCBI Taxonomy" id="28002"/>
    <lineage>
        <taxon>Eukaryota</taxon>
        <taxon>Metamonada</taxon>
        <taxon>Diplomonadida</taxon>
        <taxon>Hexamitidae</taxon>
        <taxon>Hexamitinae</taxon>
        <taxon>Hexamita</taxon>
    </lineage>
</organism>
<dbReference type="InterPro" id="IPR040314">
    <property type="entry name" value="DOP1"/>
</dbReference>
<keyword evidence="3" id="KW-1185">Reference proteome</keyword>
<name>A0AA86RIG2_9EUKA</name>
<evidence type="ECO:0008006" key="4">
    <source>
        <dbReference type="Google" id="ProtNLM"/>
    </source>
</evidence>
<evidence type="ECO:0000313" key="1">
    <source>
        <dbReference type="EMBL" id="CAI9975368.1"/>
    </source>
</evidence>
<reference evidence="2 3" key="2">
    <citation type="submission" date="2024-07" db="EMBL/GenBank/DDBJ databases">
        <authorList>
            <person name="Akdeniz Z."/>
        </authorList>
    </citation>
    <scope>NUCLEOTIDE SEQUENCE [LARGE SCALE GENOMIC DNA]</scope>
</reference>
<accession>A0AA86RIG2</accession>
<dbReference type="GO" id="GO:0006895">
    <property type="term" value="P:Golgi to endosome transport"/>
    <property type="evidence" value="ECO:0007669"/>
    <property type="project" value="InterPro"/>
</dbReference>
<reference evidence="1" key="1">
    <citation type="submission" date="2023-06" db="EMBL/GenBank/DDBJ databases">
        <authorList>
            <person name="Kurt Z."/>
        </authorList>
    </citation>
    <scope>NUCLEOTIDE SEQUENCE</scope>
</reference>
<dbReference type="PANTHER" id="PTHR14042:SF24">
    <property type="entry name" value="PROTEIN DOPEY-1 HOMOLOG"/>
    <property type="match status" value="1"/>
</dbReference>
<dbReference type="Proteomes" id="UP001642409">
    <property type="component" value="Unassembled WGS sequence"/>
</dbReference>
<dbReference type="EMBL" id="CATOUU010001169">
    <property type="protein sequence ID" value="CAI9975368.1"/>
    <property type="molecule type" value="Genomic_DNA"/>
</dbReference>
<comment type="caution">
    <text evidence="1">The sequence shown here is derived from an EMBL/GenBank/DDBJ whole genome shotgun (WGS) entry which is preliminary data.</text>
</comment>
<evidence type="ECO:0000313" key="3">
    <source>
        <dbReference type="Proteomes" id="UP001642409"/>
    </source>
</evidence>
<protein>
    <recommendedName>
        <fullName evidence="4">Dopey N-terminal domain-containing protein</fullName>
    </recommendedName>
</protein>
<proteinExistence type="predicted"/>
<dbReference type="EMBL" id="CAXDID020000020">
    <property type="protein sequence ID" value="CAL5986414.1"/>
    <property type="molecule type" value="Genomic_DNA"/>
</dbReference>
<dbReference type="GO" id="GO:0005802">
    <property type="term" value="C:trans-Golgi network"/>
    <property type="evidence" value="ECO:0007669"/>
    <property type="project" value="TreeGrafter"/>
</dbReference>
<dbReference type="GO" id="GO:0005829">
    <property type="term" value="C:cytosol"/>
    <property type="evidence" value="ECO:0007669"/>
    <property type="project" value="GOC"/>
</dbReference>